<evidence type="ECO:0000313" key="5">
    <source>
        <dbReference type="EMBL" id="PTQ83590.1"/>
    </source>
</evidence>
<dbReference type="RefSeq" id="WP_107787078.1">
    <property type="nucleotide sequence ID" value="NZ_QAOL01000023.1"/>
</dbReference>
<dbReference type="Gene3D" id="2.130.10.130">
    <property type="entry name" value="Integrin alpha, N-terminal"/>
    <property type="match status" value="8"/>
</dbReference>
<organism evidence="5 6">
    <name type="scientific">Nitrosomonas ureae</name>
    <dbReference type="NCBI Taxonomy" id="44577"/>
    <lineage>
        <taxon>Bacteria</taxon>
        <taxon>Pseudomonadati</taxon>
        <taxon>Pseudomonadota</taxon>
        <taxon>Betaproteobacteria</taxon>
        <taxon>Nitrosomonadales</taxon>
        <taxon>Nitrosomonadaceae</taxon>
        <taxon>Nitrosomonas</taxon>
    </lineage>
</organism>
<dbReference type="InterPro" id="IPR000413">
    <property type="entry name" value="Integrin_alpha"/>
</dbReference>
<evidence type="ECO:0000256" key="4">
    <source>
        <dbReference type="ARBA" id="ARBA00023180"/>
    </source>
</evidence>
<sequence>MAVTTIDLSSLDGSDGFRMDGAESSNDFSYGVSSVSNAGDINGDGFDDVMIGFVGIDHYADPIYPHNAGVSYVVFGKASGFSASLDLTNLNGSDGFVMFKSRSDGMQVSSAGDINGDGVDDFIVSAPYTNIFNYDSSVSYVVFGKTSGFNAGLNLGSLDGNNGFRLDGASAARNVGDVNGDGFDDVIIGVVDDQNSDNSSNYVIFGKSSGFDVAIDLSSLNGSNGFRLDKLGKGTGAGDINGDGFDDVIIGTWGADDPNGRFSGSSYVVFGKASGFGAAFTLSGLDGSNGFRLDGESEGDLAGSSVRSAGDFNGDGFDDVLVGAPGTDFNGDSSGSSYMVFGKATGFNATMNLSEIDGINGFRLDDVVANDGIGSSVSGAGDVNGDGFDDIVDSGYVVFGKASGFGATVSVLAMEGEGSFITGAGDVNNDGFDDLLAGGIGNSTYVVLGSGDFVGVVAYLGTSGDDILTGTSASEIFNAGDGNDTMVGGGGTDVFKGNAGDDTIQVPDFNFQLVEGGAGSDILGLDGSDLSLHLASVTDKIKGIEAIDLTGRGDNTLELTVTDILKLSDTSDTLTVNGNAGDRVIGLGSGWADGGIQGDFHTFIQGTATLLIDVAVNTDFLDTGTISLSSLDGNNGFRLDGTRMDDRSGVSVSAAGDFNGDGYDDVIIGASGTDPNGSISGSSYLVFGKASGFPAVQDLSSLDGNNGFRLDGVAAFDRSGNSVSAAGDVNADGFDDVIVGATADPNGEDTGSSYVVFGQATGFDATLDLSDLDGGNGFRLDGVGLFDNSGRSVSNAGDVNGDGFDDVIVCALLADSNGSDAGSSYVVFGQANGFDATMDLSDLDGGNGFRLDGAGMYDRSGYSVSAAGDVNGDGFDDVIVGADAADPNGLDTGSSYVVFGQATGFDATMDLSDLDGSNGFRLDGVAKFDYSGRSVSDAGDFNGDGYDDLIVGAYRADPNGSNSGSSYVVFGQATGFDATMDLSSLNGNNGFRLDGMAEFDNSGLSVSTAGDVNGDGFDDVIVGARGVGSKDSGSSFLVFGKSSGFSATMNLSDLNGNNGLRLDGVAAGDQSGASVSSAGDVNGDGFYDVIIGAPGSEPNGGYSGSSYIIFGRKDFTGGGADFPGTPGDDIFTGTSAAESFEGGDGNDRMIGRGGADSFDGGAGNDYIRILGDDFQHVDGGTGTDTLGFAGSGFNLDLSSVIDNIHGIETIALYGVGDNTLTLTAQDVIDLSETTNTLKIKGNTGDSVVGLSSGWTDGGVHGNFHTYTQGDAVLLIGVDVTTDFPMIV</sequence>
<dbReference type="Pfam" id="PF01839">
    <property type="entry name" value="FG-GAP"/>
    <property type="match status" value="9"/>
</dbReference>
<dbReference type="InterPro" id="IPR001343">
    <property type="entry name" value="Hemolysn_Ca-bd"/>
</dbReference>
<keyword evidence="2" id="KW-0677">Repeat</keyword>
<dbReference type="PRINTS" id="PR01185">
    <property type="entry name" value="INTEGRINA"/>
</dbReference>
<keyword evidence="1" id="KW-0732">Signal</keyword>
<dbReference type="PANTHER" id="PTHR23221">
    <property type="entry name" value="GLYCOSYLPHOSPHATIDYLINOSITOL PHOSPHOLIPASE D"/>
    <property type="match status" value="1"/>
</dbReference>
<dbReference type="PANTHER" id="PTHR23221:SF7">
    <property type="entry name" value="PHOSPHATIDYLINOSITOL-GLYCAN-SPECIFIC PHOSPHOLIPASE D"/>
    <property type="match status" value="1"/>
</dbReference>
<reference evidence="5 6" key="1">
    <citation type="submission" date="2018-04" db="EMBL/GenBank/DDBJ databases">
        <title>Active sludge and wastewater microbial communities from Klosterneuburg, Austria.</title>
        <authorList>
            <person name="Wagner M."/>
        </authorList>
    </citation>
    <scope>NUCLEOTIDE SEQUENCE [LARGE SCALE GENOMIC DNA]</scope>
    <source>
        <strain evidence="5 6">Nm4</strain>
    </source>
</reference>
<dbReference type="GO" id="GO:0008305">
    <property type="term" value="C:integrin complex"/>
    <property type="evidence" value="ECO:0007669"/>
    <property type="project" value="InterPro"/>
</dbReference>
<dbReference type="SMART" id="SM00191">
    <property type="entry name" value="Int_alpha"/>
    <property type="match status" value="13"/>
</dbReference>
<evidence type="ECO:0000256" key="1">
    <source>
        <dbReference type="ARBA" id="ARBA00022729"/>
    </source>
</evidence>
<dbReference type="EMBL" id="QAOL01000023">
    <property type="protein sequence ID" value="PTQ83590.1"/>
    <property type="molecule type" value="Genomic_DNA"/>
</dbReference>
<comment type="caution">
    <text evidence="5">The sequence shown here is derived from an EMBL/GenBank/DDBJ whole genome shotgun (WGS) entry which is preliminary data.</text>
</comment>
<evidence type="ECO:0000256" key="2">
    <source>
        <dbReference type="ARBA" id="ARBA00022737"/>
    </source>
</evidence>
<dbReference type="SUPFAM" id="SSF69318">
    <property type="entry name" value="Integrin alpha N-terminal domain"/>
    <property type="match status" value="4"/>
</dbReference>
<dbReference type="GO" id="GO:0007155">
    <property type="term" value="P:cell adhesion"/>
    <property type="evidence" value="ECO:0007669"/>
    <property type="project" value="InterPro"/>
</dbReference>
<name>A0A2T5IID3_9PROT</name>
<protein>
    <submittedName>
        <fullName evidence="5">FG-GAP repeat protein</fullName>
    </submittedName>
</protein>
<gene>
    <name evidence="5" type="ORF">C8R28_102325</name>
</gene>
<dbReference type="Proteomes" id="UP000244110">
    <property type="component" value="Unassembled WGS sequence"/>
</dbReference>
<dbReference type="PROSITE" id="PS51470">
    <property type="entry name" value="FG_GAP"/>
    <property type="match status" value="6"/>
</dbReference>
<evidence type="ECO:0000256" key="3">
    <source>
        <dbReference type="ARBA" id="ARBA00022801"/>
    </source>
</evidence>
<dbReference type="Pfam" id="PF00353">
    <property type="entry name" value="HemolysinCabind"/>
    <property type="match status" value="2"/>
</dbReference>
<dbReference type="InterPro" id="IPR028994">
    <property type="entry name" value="Integrin_alpha_N"/>
</dbReference>
<dbReference type="InterPro" id="IPR013517">
    <property type="entry name" value="FG-GAP"/>
</dbReference>
<dbReference type="InterPro" id="IPR013519">
    <property type="entry name" value="Int_alpha_beta-p"/>
</dbReference>
<accession>A0A2T5IID3</accession>
<dbReference type="GO" id="GO:0016787">
    <property type="term" value="F:hydrolase activity"/>
    <property type="evidence" value="ECO:0007669"/>
    <property type="project" value="UniProtKB-KW"/>
</dbReference>
<keyword evidence="4" id="KW-0325">Glycoprotein</keyword>
<proteinExistence type="predicted"/>
<dbReference type="GO" id="GO:0005509">
    <property type="term" value="F:calcium ion binding"/>
    <property type="evidence" value="ECO:0007669"/>
    <property type="project" value="InterPro"/>
</dbReference>
<keyword evidence="3" id="KW-0378">Hydrolase</keyword>
<evidence type="ECO:0000313" key="6">
    <source>
        <dbReference type="Proteomes" id="UP000244110"/>
    </source>
</evidence>